<dbReference type="Gene3D" id="3.40.50.300">
    <property type="entry name" value="P-loop containing nucleotide triphosphate hydrolases"/>
    <property type="match status" value="1"/>
</dbReference>
<dbReference type="SUPFAM" id="SSF46689">
    <property type="entry name" value="Homeodomain-like"/>
    <property type="match status" value="1"/>
</dbReference>
<dbReference type="PANTHER" id="PTHR32071">
    <property type="entry name" value="TRANSCRIPTIONAL REGULATORY PROTEIN"/>
    <property type="match status" value="1"/>
</dbReference>
<gene>
    <name evidence="8" type="ORF">DQ393_11730</name>
</gene>
<dbReference type="InterPro" id="IPR004096">
    <property type="entry name" value="V4R"/>
</dbReference>
<dbReference type="Pfam" id="PF06505">
    <property type="entry name" value="XylR_N"/>
    <property type="match status" value="1"/>
</dbReference>
<dbReference type="SMART" id="SM00989">
    <property type="entry name" value="V4R"/>
    <property type="match status" value="1"/>
</dbReference>
<name>A0A329YDF4_RHITR</name>
<dbReference type="Pfam" id="PF02830">
    <property type="entry name" value="V4R"/>
    <property type="match status" value="1"/>
</dbReference>
<keyword evidence="1" id="KW-0547">Nucleotide-binding</keyword>
<dbReference type="InterPro" id="IPR058031">
    <property type="entry name" value="AAA_lid_NorR"/>
</dbReference>
<dbReference type="EMBL" id="QMKK01000030">
    <property type="protein sequence ID" value="RAX41233.1"/>
    <property type="molecule type" value="Genomic_DNA"/>
</dbReference>
<evidence type="ECO:0000256" key="4">
    <source>
        <dbReference type="ARBA" id="ARBA00023015"/>
    </source>
</evidence>
<evidence type="ECO:0000256" key="3">
    <source>
        <dbReference type="ARBA" id="ARBA00023012"/>
    </source>
</evidence>
<dbReference type="Pfam" id="PF25601">
    <property type="entry name" value="AAA_lid_14"/>
    <property type="match status" value="1"/>
</dbReference>
<keyword evidence="3" id="KW-0902">Two-component regulatory system</keyword>
<dbReference type="InterPro" id="IPR024096">
    <property type="entry name" value="NO_sig/Golgi_transp_ligand-bd"/>
</dbReference>
<dbReference type="InterPro" id="IPR009057">
    <property type="entry name" value="Homeodomain-like_sf"/>
</dbReference>
<dbReference type="SUPFAM" id="SSF52540">
    <property type="entry name" value="P-loop containing nucleoside triphosphate hydrolases"/>
    <property type="match status" value="1"/>
</dbReference>
<dbReference type="Pfam" id="PF14532">
    <property type="entry name" value="Sigma54_activ_2"/>
    <property type="match status" value="1"/>
</dbReference>
<dbReference type="OrthoDB" id="9770562at2"/>
<dbReference type="InterPro" id="IPR002078">
    <property type="entry name" value="Sigma_54_int"/>
</dbReference>
<dbReference type="GO" id="GO:0005524">
    <property type="term" value="F:ATP binding"/>
    <property type="evidence" value="ECO:0007669"/>
    <property type="project" value="UniProtKB-KW"/>
</dbReference>
<dbReference type="GO" id="GO:0006355">
    <property type="term" value="P:regulation of DNA-templated transcription"/>
    <property type="evidence" value="ECO:0007669"/>
    <property type="project" value="InterPro"/>
</dbReference>
<dbReference type="Gene3D" id="1.10.10.60">
    <property type="entry name" value="Homeodomain-like"/>
    <property type="match status" value="1"/>
</dbReference>
<dbReference type="GO" id="GO:0043565">
    <property type="term" value="F:sequence-specific DNA binding"/>
    <property type="evidence" value="ECO:0007669"/>
    <property type="project" value="InterPro"/>
</dbReference>
<dbReference type="GO" id="GO:0000160">
    <property type="term" value="P:phosphorelay signal transduction system"/>
    <property type="evidence" value="ECO:0007669"/>
    <property type="project" value="UniProtKB-KW"/>
</dbReference>
<feature type="region of interest" description="Disordered" evidence="6">
    <location>
        <begin position="488"/>
        <end position="510"/>
    </location>
</feature>
<evidence type="ECO:0000313" key="9">
    <source>
        <dbReference type="Proteomes" id="UP000251205"/>
    </source>
</evidence>
<dbReference type="InterPro" id="IPR027417">
    <property type="entry name" value="P-loop_NTPase"/>
</dbReference>
<dbReference type="Pfam" id="PF02954">
    <property type="entry name" value="HTH_8"/>
    <property type="match status" value="1"/>
</dbReference>
<dbReference type="InterPro" id="IPR010523">
    <property type="entry name" value="XylR_N"/>
</dbReference>
<dbReference type="PROSITE" id="PS50045">
    <property type="entry name" value="SIGMA54_INTERACT_4"/>
    <property type="match status" value="1"/>
</dbReference>
<dbReference type="InterPro" id="IPR002197">
    <property type="entry name" value="HTH_Fis"/>
</dbReference>
<keyword evidence="4" id="KW-0805">Transcription regulation</keyword>
<protein>
    <recommendedName>
        <fullName evidence="7">Sigma-54 factor interaction domain-containing protein</fullName>
    </recommendedName>
</protein>
<feature type="domain" description="Sigma-54 factor interaction" evidence="7">
    <location>
        <begin position="269"/>
        <end position="463"/>
    </location>
</feature>
<dbReference type="SUPFAM" id="SSF111126">
    <property type="entry name" value="Ligand-binding domain in the NO signalling and Golgi transport"/>
    <property type="match status" value="1"/>
</dbReference>
<evidence type="ECO:0000256" key="6">
    <source>
        <dbReference type="SAM" id="MobiDB-lite"/>
    </source>
</evidence>
<evidence type="ECO:0000256" key="5">
    <source>
        <dbReference type="ARBA" id="ARBA00023163"/>
    </source>
</evidence>
<evidence type="ECO:0000313" key="8">
    <source>
        <dbReference type="EMBL" id="RAX41233.1"/>
    </source>
</evidence>
<evidence type="ECO:0000259" key="7">
    <source>
        <dbReference type="PROSITE" id="PS50045"/>
    </source>
</evidence>
<comment type="caution">
    <text evidence="8">The sequence shown here is derived from an EMBL/GenBank/DDBJ whole genome shotgun (WGS) entry which is preliminary data.</text>
</comment>
<keyword evidence="5" id="KW-0804">Transcription</keyword>
<keyword evidence="2" id="KW-0067">ATP-binding</keyword>
<dbReference type="Proteomes" id="UP000251205">
    <property type="component" value="Unassembled WGS sequence"/>
</dbReference>
<evidence type="ECO:0000256" key="1">
    <source>
        <dbReference type="ARBA" id="ARBA00022741"/>
    </source>
</evidence>
<evidence type="ECO:0000256" key="2">
    <source>
        <dbReference type="ARBA" id="ARBA00022840"/>
    </source>
</evidence>
<dbReference type="PRINTS" id="PR01590">
    <property type="entry name" value="HTHFIS"/>
</dbReference>
<organism evidence="8 9">
    <name type="scientific">Rhizobium tropici</name>
    <dbReference type="NCBI Taxonomy" id="398"/>
    <lineage>
        <taxon>Bacteria</taxon>
        <taxon>Pseudomonadati</taxon>
        <taxon>Pseudomonadota</taxon>
        <taxon>Alphaproteobacteria</taxon>
        <taxon>Hyphomicrobiales</taxon>
        <taxon>Rhizobiaceae</taxon>
        <taxon>Rhizobium/Agrobacterium group</taxon>
        <taxon>Rhizobium</taxon>
    </lineage>
</organism>
<dbReference type="AlphaFoldDB" id="A0A329YDF4"/>
<dbReference type="Gene3D" id="3.30.1380.20">
    <property type="entry name" value="Trafficking protein particle complex subunit 3"/>
    <property type="match status" value="1"/>
</dbReference>
<reference evidence="8 9" key="1">
    <citation type="submission" date="2018-06" db="EMBL/GenBank/DDBJ databases">
        <title>Whole Genome Sequence of an efficient microsymbiont, Rhizobium tropici.</title>
        <authorList>
            <person name="Srinivasan R."/>
            <person name="Singh H.V."/>
            <person name="Srivastava R."/>
            <person name="Kumari B."/>
            <person name="Radhakrishna A."/>
        </authorList>
    </citation>
    <scope>NUCLEOTIDE SEQUENCE [LARGE SCALE GENOMIC DNA]</scope>
    <source>
        <strain evidence="8 9">IGFRI Rhizo-19</strain>
    </source>
</reference>
<sequence length="567" mass="62578">MKLLYEIIKRPSVKDCRTACCAEEVLMQGLIESSKMLDRGGNPTVRQLLSSLVFNPNDGTIQLNGARIVMQRASALSDLRRELVGLLGEKEARIFLLRLGFMSGRSDARFVRAGWPNLDIGDAFTAGTRLHTFSGVVRVETVFNSYDFRKKRFSAEFLWRDSVEAAEFSKTRLASEPVCWTQLGYASGYASEFFDTLIVYKEIECAAQGHSHCRVVGKPADGWGRNDPEVMLFRERIDVADDISRAPASRGNAARATDTSFSSLDNLILMPVRDRLDRLAATTLPVLITGAPGTGRGSAARYLHRRSAVPTADLRRLVGMQVDLAFCAEVARPIKASRRTSHCEMIVIDAVETIPHDVQRHFARAIEEGIATGGPRIVAVADQRFATEEQGSLKELFSVLSPITVRMPTLSEREGERVALARSMLPVLAARMNIEPLRFEAAAEELIEAERWPGNLRQMRNVLIAALDTKTANTTISAAQIEAQLTRFPASSESDSREHGGTPTDPHQLLESEGFSLNTLEQALYTAAMERAQGNLSAAARMLGLTRAQLAYRIESGLERKPQGRKS</sequence>
<proteinExistence type="predicted"/>
<dbReference type="Gene3D" id="1.10.8.60">
    <property type="match status" value="1"/>
</dbReference>
<accession>A0A329YDF4</accession>